<evidence type="ECO:0000256" key="2">
    <source>
        <dbReference type="ARBA" id="ARBA00022692"/>
    </source>
</evidence>
<proteinExistence type="predicted"/>
<comment type="subcellular location">
    <subcellularLocation>
        <location evidence="1">Membrane</location>
        <topology evidence="1">Multi-pass membrane protein</topology>
    </subcellularLocation>
</comment>
<reference evidence="7" key="1">
    <citation type="submission" date="2018-11" db="EMBL/GenBank/DDBJ databases">
        <authorList>
            <consortium name="Pathogen Informatics"/>
        </authorList>
    </citation>
    <scope>NUCLEOTIDE SEQUENCE</scope>
</reference>
<organism evidence="7 8">
    <name type="scientific">Protopolystoma xenopodis</name>
    <dbReference type="NCBI Taxonomy" id="117903"/>
    <lineage>
        <taxon>Eukaryota</taxon>
        <taxon>Metazoa</taxon>
        <taxon>Spiralia</taxon>
        <taxon>Lophotrochozoa</taxon>
        <taxon>Platyhelminthes</taxon>
        <taxon>Monogenea</taxon>
        <taxon>Polyopisthocotylea</taxon>
        <taxon>Polystomatidea</taxon>
        <taxon>Polystomatidae</taxon>
        <taxon>Protopolystoma</taxon>
    </lineage>
</organism>
<dbReference type="Proteomes" id="UP000784294">
    <property type="component" value="Unassembled WGS sequence"/>
</dbReference>
<evidence type="ECO:0000256" key="5">
    <source>
        <dbReference type="SAM" id="MobiDB-lite"/>
    </source>
</evidence>
<sequence length="97" mass="10657">MGTLLGVFLPCVQNIFGVILFVRVTWISGVAGGLLSFFIVFICVSCEWRLTDDADYDAGETSGNVPRPRSDFVNDHTHNGLGTRRVPLSLPTDMIKL</sequence>
<dbReference type="InterPro" id="IPR004842">
    <property type="entry name" value="SLC12A_fam"/>
</dbReference>
<dbReference type="PANTHER" id="PTHR11827">
    <property type="entry name" value="SOLUTE CARRIER FAMILY 12, CATION COTRANSPORTERS"/>
    <property type="match status" value="1"/>
</dbReference>
<evidence type="ECO:0000313" key="8">
    <source>
        <dbReference type="Proteomes" id="UP000784294"/>
    </source>
</evidence>
<feature type="compositionally biased region" description="Basic and acidic residues" evidence="5">
    <location>
        <begin position="68"/>
        <end position="78"/>
    </location>
</feature>
<dbReference type="EMBL" id="CAAALY010018302">
    <property type="protein sequence ID" value="VEL13612.1"/>
    <property type="molecule type" value="Genomic_DNA"/>
</dbReference>
<gene>
    <name evidence="7" type="ORF">PXEA_LOCUS7052</name>
</gene>
<evidence type="ECO:0000256" key="6">
    <source>
        <dbReference type="SAM" id="Phobius"/>
    </source>
</evidence>
<accession>A0A448WJY9</accession>
<feature type="region of interest" description="Disordered" evidence="5">
    <location>
        <begin position="59"/>
        <end position="80"/>
    </location>
</feature>
<evidence type="ECO:0000256" key="4">
    <source>
        <dbReference type="ARBA" id="ARBA00023136"/>
    </source>
</evidence>
<protein>
    <submittedName>
        <fullName evidence="7">Uncharacterized protein</fullName>
    </submittedName>
</protein>
<keyword evidence="4 6" id="KW-0472">Membrane</keyword>
<dbReference type="PANTHER" id="PTHR11827:SF73">
    <property type="entry name" value="KAZACHOC, ISOFORM G"/>
    <property type="match status" value="1"/>
</dbReference>
<dbReference type="GO" id="GO:0045202">
    <property type="term" value="C:synapse"/>
    <property type="evidence" value="ECO:0007669"/>
    <property type="project" value="GOC"/>
</dbReference>
<dbReference type="GO" id="GO:0007268">
    <property type="term" value="P:chemical synaptic transmission"/>
    <property type="evidence" value="ECO:0007669"/>
    <property type="project" value="TreeGrafter"/>
</dbReference>
<keyword evidence="3 6" id="KW-1133">Transmembrane helix</keyword>
<evidence type="ECO:0000256" key="1">
    <source>
        <dbReference type="ARBA" id="ARBA00004141"/>
    </source>
</evidence>
<comment type="caution">
    <text evidence="7">The sequence shown here is derived from an EMBL/GenBank/DDBJ whole genome shotgun (WGS) entry which is preliminary data.</text>
</comment>
<dbReference type="GO" id="GO:0055064">
    <property type="term" value="P:chloride ion homeostasis"/>
    <property type="evidence" value="ECO:0007669"/>
    <property type="project" value="TreeGrafter"/>
</dbReference>
<dbReference type="AlphaFoldDB" id="A0A448WJY9"/>
<dbReference type="GO" id="GO:1990573">
    <property type="term" value="P:potassium ion import across plasma membrane"/>
    <property type="evidence" value="ECO:0007669"/>
    <property type="project" value="TreeGrafter"/>
</dbReference>
<dbReference type="GO" id="GO:0055075">
    <property type="term" value="P:potassium ion homeostasis"/>
    <property type="evidence" value="ECO:0007669"/>
    <property type="project" value="TreeGrafter"/>
</dbReference>
<dbReference type="GO" id="GO:0015379">
    <property type="term" value="F:potassium:chloride symporter activity"/>
    <property type="evidence" value="ECO:0007669"/>
    <property type="project" value="TreeGrafter"/>
</dbReference>
<keyword evidence="8" id="KW-1185">Reference proteome</keyword>
<dbReference type="OrthoDB" id="2020542at2759"/>
<dbReference type="GO" id="GO:0005886">
    <property type="term" value="C:plasma membrane"/>
    <property type="evidence" value="ECO:0007669"/>
    <property type="project" value="TreeGrafter"/>
</dbReference>
<feature type="transmembrane region" description="Helical" evidence="6">
    <location>
        <begin position="27"/>
        <end position="46"/>
    </location>
</feature>
<evidence type="ECO:0000256" key="3">
    <source>
        <dbReference type="ARBA" id="ARBA00022989"/>
    </source>
</evidence>
<dbReference type="GO" id="GO:0006884">
    <property type="term" value="P:cell volume homeostasis"/>
    <property type="evidence" value="ECO:0007669"/>
    <property type="project" value="TreeGrafter"/>
</dbReference>
<keyword evidence="2 6" id="KW-0812">Transmembrane</keyword>
<name>A0A448WJY9_9PLAT</name>
<evidence type="ECO:0000313" key="7">
    <source>
        <dbReference type="EMBL" id="VEL13612.1"/>
    </source>
</evidence>